<evidence type="ECO:0000256" key="7">
    <source>
        <dbReference type="RuleBase" id="RU363032"/>
    </source>
</evidence>
<evidence type="ECO:0000259" key="8">
    <source>
        <dbReference type="PROSITE" id="PS50928"/>
    </source>
</evidence>
<comment type="similarity">
    <text evidence="7">Belongs to the binding-protein-dependent transport system permease family.</text>
</comment>
<dbReference type="CDD" id="cd06261">
    <property type="entry name" value="TM_PBP2"/>
    <property type="match status" value="1"/>
</dbReference>
<dbReference type="InterPro" id="IPR035906">
    <property type="entry name" value="MetI-like_sf"/>
</dbReference>
<dbReference type="EMBL" id="JANIPJ010000011">
    <property type="protein sequence ID" value="MCR2805424.1"/>
    <property type="molecule type" value="Genomic_DNA"/>
</dbReference>
<dbReference type="InterPro" id="IPR000515">
    <property type="entry name" value="MetI-like"/>
</dbReference>
<proteinExistence type="inferred from homology"/>
<keyword evidence="5 7" id="KW-1133">Transmembrane helix</keyword>
<dbReference type="RefSeq" id="WP_257447823.1">
    <property type="nucleotide sequence ID" value="NZ_JANIPJ010000011.1"/>
</dbReference>
<protein>
    <submittedName>
        <fullName evidence="9">Sugar ABC transporter permease</fullName>
    </submittedName>
</protein>
<dbReference type="SUPFAM" id="SSF161098">
    <property type="entry name" value="MetI-like"/>
    <property type="match status" value="1"/>
</dbReference>
<feature type="transmembrane region" description="Helical" evidence="7">
    <location>
        <begin position="159"/>
        <end position="181"/>
    </location>
</feature>
<evidence type="ECO:0000256" key="6">
    <source>
        <dbReference type="ARBA" id="ARBA00023136"/>
    </source>
</evidence>
<dbReference type="PANTHER" id="PTHR30193">
    <property type="entry name" value="ABC TRANSPORTER PERMEASE PROTEIN"/>
    <property type="match status" value="1"/>
</dbReference>
<evidence type="ECO:0000256" key="5">
    <source>
        <dbReference type="ARBA" id="ARBA00022989"/>
    </source>
</evidence>
<dbReference type="Pfam" id="PF00528">
    <property type="entry name" value="BPD_transp_1"/>
    <property type="match status" value="1"/>
</dbReference>
<dbReference type="PROSITE" id="PS50928">
    <property type="entry name" value="ABC_TM1"/>
    <property type="match status" value="1"/>
</dbReference>
<organism evidence="9 10">
    <name type="scientific">Paenibacillus soyae</name>
    <dbReference type="NCBI Taxonomy" id="2969249"/>
    <lineage>
        <taxon>Bacteria</taxon>
        <taxon>Bacillati</taxon>
        <taxon>Bacillota</taxon>
        <taxon>Bacilli</taxon>
        <taxon>Bacillales</taxon>
        <taxon>Paenibacillaceae</taxon>
        <taxon>Paenibacillus</taxon>
    </lineage>
</organism>
<dbReference type="Proteomes" id="UP001141950">
    <property type="component" value="Unassembled WGS sequence"/>
</dbReference>
<evidence type="ECO:0000256" key="4">
    <source>
        <dbReference type="ARBA" id="ARBA00022692"/>
    </source>
</evidence>
<keyword evidence="2 7" id="KW-0813">Transport</keyword>
<feature type="transmembrane region" description="Helical" evidence="7">
    <location>
        <begin position="12"/>
        <end position="37"/>
    </location>
</feature>
<keyword evidence="3" id="KW-1003">Cell membrane</keyword>
<keyword evidence="6 7" id="KW-0472">Membrane</keyword>
<comment type="caution">
    <text evidence="9">The sequence shown here is derived from an EMBL/GenBank/DDBJ whole genome shotgun (WGS) entry which is preliminary data.</text>
</comment>
<feature type="transmembrane region" description="Helical" evidence="7">
    <location>
        <begin position="268"/>
        <end position="287"/>
    </location>
</feature>
<evidence type="ECO:0000313" key="9">
    <source>
        <dbReference type="EMBL" id="MCR2805424.1"/>
    </source>
</evidence>
<gene>
    <name evidence="9" type="ORF">NQZ67_16170</name>
</gene>
<comment type="subcellular location">
    <subcellularLocation>
        <location evidence="1 7">Cell membrane</location>
        <topology evidence="1 7">Multi-pass membrane protein</topology>
    </subcellularLocation>
</comment>
<feature type="transmembrane region" description="Helical" evidence="7">
    <location>
        <begin position="74"/>
        <end position="96"/>
    </location>
</feature>
<name>A0A9X2MSI7_9BACL</name>
<dbReference type="AlphaFoldDB" id="A0A9X2MSI7"/>
<dbReference type="PANTHER" id="PTHR30193:SF37">
    <property type="entry name" value="INNER MEMBRANE ABC TRANSPORTER PERMEASE PROTEIN YCJO"/>
    <property type="match status" value="1"/>
</dbReference>
<keyword evidence="4 7" id="KW-0812">Transmembrane</keyword>
<dbReference type="GO" id="GO:0005886">
    <property type="term" value="C:plasma membrane"/>
    <property type="evidence" value="ECO:0007669"/>
    <property type="project" value="UniProtKB-SubCell"/>
</dbReference>
<evidence type="ECO:0000256" key="3">
    <source>
        <dbReference type="ARBA" id="ARBA00022475"/>
    </source>
</evidence>
<evidence type="ECO:0000313" key="10">
    <source>
        <dbReference type="Proteomes" id="UP001141950"/>
    </source>
</evidence>
<reference evidence="9" key="1">
    <citation type="submission" date="2022-08" db="EMBL/GenBank/DDBJ databases">
        <title>The genomic sequence of strain Paenibacillus sp. SCIV0701.</title>
        <authorList>
            <person name="Zhao H."/>
        </authorList>
    </citation>
    <scope>NUCLEOTIDE SEQUENCE</scope>
    <source>
        <strain evidence="9">SCIV0701</strain>
    </source>
</reference>
<keyword evidence="10" id="KW-1185">Reference proteome</keyword>
<dbReference type="InterPro" id="IPR051393">
    <property type="entry name" value="ABC_transporter_permease"/>
</dbReference>
<evidence type="ECO:0000256" key="1">
    <source>
        <dbReference type="ARBA" id="ARBA00004651"/>
    </source>
</evidence>
<feature type="transmembrane region" description="Helical" evidence="7">
    <location>
        <begin position="207"/>
        <end position="228"/>
    </location>
</feature>
<accession>A0A9X2MSI7</accession>
<dbReference type="GO" id="GO:0055085">
    <property type="term" value="P:transmembrane transport"/>
    <property type="evidence" value="ECO:0007669"/>
    <property type="project" value="InterPro"/>
</dbReference>
<sequence>MKFRFNTRQKLVGYMFVAPNVLGVTLFFLLPALYSFYLMFTDYSFLTKQSANFIGLENISRLMEDEAFHRSLKYTFIFLFTVPASIMVSFPIAFLLNAHVRMKKLLRSMYFLPYVMNGVAVAFVWMLLFEPNNGPINETLRMLGIANPPSWLASTTSSIYGVGIIHAWAMIGFNVIIYLAALQEVPSELMEASHIDGAKWWQTIRHVTLPLVSPTTFLLLVTGFIGAIKSFGIIQATTGGGPGDSTTVLSIFIYKTAFRYYDMGYASAASWALFTIILLIMVMNWLGQKRWVHY</sequence>
<feature type="transmembrane region" description="Helical" evidence="7">
    <location>
        <begin position="108"/>
        <end position="128"/>
    </location>
</feature>
<dbReference type="Gene3D" id="1.10.3720.10">
    <property type="entry name" value="MetI-like"/>
    <property type="match status" value="1"/>
</dbReference>
<feature type="domain" description="ABC transmembrane type-1" evidence="8">
    <location>
        <begin position="71"/>
        <end position="284"/>
    </location>
</feature>
<evidence type="ECO:0000256" key="2">
    <source>
        <dbReference type="ARBA" id="ARBA00022448"/>
    </source>
</evidence>